<dbReference type="GO" id="GO:0003984">
    <property type="term" value="F:acetolactate synthase activity"/>
    <property type="evidence" value="ECO:0007669"/>
    <property type="project" value="TreeGrafter"/>
</dbReference>
<dbReference type="Proteomes" id="UP000003803">
    <property type="component" value="Unassembled WGS sequence"/>
</dbReference>
<feature type="domain" description="Thiamine pyrophosphate enzyme N-terminal TPP-binding" evidence="6">
    <location>
        <begin position="38"/>
        <end position="149"/>
    </location>
</feature>
<feature type="domain" description="Thiamine pyrophosphate enzyme central" evidence="4">
    <location>
        <begin position="236"/>
        <end position="368"/>
    </location>
</feature>
<dbReference type="InterPro" id="IPR012001">
    <property type="entry name" value="Thiamin_PyroP_enz_TPP-bd_dom"/>
</dbReference>
<reference evidence="7" key="2">
    <citation type="submission" date="2013-09" db="EMBL/GenBank/DDBJ databases">
        <title>Draft genome sequence of Anaerotruncus colihominis(DSM 17241).</title>
        <authorList>
            <person name="Sudarsanam P."/>
            <person name="Ley R."/>
            <person name="Guruge J."/>
            <person name="Turnbaugh P.J."/>
            <person name="Mahowald M."/>
            <person name="Liep D."/>
            <person name="Gordon J."/>
        </authorList>
    </citation>
    <scope>NUCLEOTIDE SEQUENCE</scope>
    <source>
        <strain evidence="7">DSM 17241</strain>
    </source>
</reference>
<dbReference type="RefSeq" id="WP_006875734.1">
    <property type="nucleotide sequence ID" value="NZ_DS544185.1"/>
</dbReference>
<evidence type="ECO:0000256" key="2">
    <source>
        <dbReference type="ARBA" id="ARBA00023052"/>
    </source>
</evidence>
<dbReference type="CDD" id="cd07035">
    <property type="entry name" value="TPP_PYR_POX_like"/>
    <property type="match status" value="1"/>
</dbReference>
<evidence type="ECO:0000313" key="8">
    <source>
        <dbReference type="Proteomes" id="UP000003803"/>
    </source>
</evidence>
<dbReference type="GO" id="GO:0009099">
    <property type="term" value="P:L-valine biosynthetic process"/>
    <property type="evidence" value="ECO:0007669"/>
    <property type="project" value="TreeGrafter"/>
</dbReference>
<organism evidence="7 8">
    <name type="scientific">Anaerotruncus colihominis DSM 17241</name>
    <dbReference type="NCBI Taxonomy" id="445972"/>
    <lineage>
        <taxon>Bacteria</taxon>
        <taxon>Bacillati</taxon>
        <taxon>Bacillota</taxon>
        <taxon>Clostridia</taxon>
        <taxon>Eubacteriales</taxon>
        <taxon>Oscillospiraceae</taxon>
        <taxon>Anaerotruncus</taxon>
    </lineage>
</organism>
<evidence type="ECO:0000259" key="4">
    <source>
        <dbReference type="Pfam" id="PF00205"/>
    </source>
</evidence>
<proteinExistence type="inferred from homology"/>
<dbReference type="InterPro" id="IPR045229">
    <property type="entry name" value="TPP_enz"/>
</dbReference>
<dbReference type="InterPro" id="IPR011766">
    <property type="entry name" value="TPP_enzyme_TPP-bd"/>
</dbReference>
<feature type="domain" description="Thiamine pyrophosphate enzyme TPP-binding" evidence="5">
    <location>
        <begin position="441"/>
        <end position="590"/>
    </location>
</feature>
<dbReference type="SUPFAM" id="SSF52467">
    <property type="entry name" value="DHS-like NAD/FAD-binding domain"/>
    <property type="match status" value="1"/>
</dbReference>
<dbReference type="Pfam" id="PF00205">
    <property type="entry name" value="TPP_enzyme_M"/>
    <property type="match status" value="1"/>
</dbReference>
<reference evidence="7" key="1">
    <citation type="submission" date="2007-11" db="EMBL/GenBank/DDBJ databases">
        <authorList>
            <person name="Fulton L."/>
            <person name="Clifton S."/>
            <person name="Fulton B."/>
            <person name="Xu J."/>
            <person name="Minx P."/>
            <person name="Pepin K.H."/>
            <person name="Johnson M."/>
            <person name="Thiruvilangam P."/>
            <person name="Bhonagiri V."/>
            <person name="Nash W.E."/>
            <person name="Mardis E.R."/>
            <person name="Wilson R.K."/>
        </authorList>
    </citation>
    <scope>NUCLEOTIDE SEQUENCE [LARGE SCALE GENOMIC DNA]</scope>
    <source>
        <strain evidence="7">DSM 17241</strain>
    </source>
</reference>
<gene>
    <name evidence="7" type="ORF">ANACOL_02830</name>
</gene>
<dbReference type="Pfam" id="PF02776">
    <property type="entry name" value="TPP_enzyme_N"/>
    <property type="match status" value="1"/>
</dbReference>
<evidence type="ECO:0000259" key="6">
    <source>
        <dbReference type="Pfam" id="PF02776"/>
    </source>
</evidence>
<dbReference type="AlphaFoldDB" id="B0PE45"/>
<accession>B0PE45</accession>
<name>B0PE45_9FIRM</name>
<sequence>MSELIEARRKRAEAIRTYGTLQKAIAAGSLQQFQDISLSEAVVLGLLNQGVKTFIGIFGHGMTDVGEALRIYEEAGAVRVINVRNEIEASHAAAMLRWKYDEVPAVFTSIGPGALQAAAGSLVCLSNGLGVYYLMGDETSHSEGPNMQQIPKREQELFLRLLSTLGHAYSLHTPEAVFTALKRGDAIVNGDMKQSPFYMLLPMNIQPQIMESCNLMEFPQRSKPSRIISADQDLFKQASELIQHATRITVKAGGGAAGVSAQVLEEFLELADAVYVHGPQVPGLYPSSMPRNMGVGGSKGSISGNFAMNECELMIVIGARGVCQWDCSGTAYHKAKNIININCEYEDLGQYNNSLRIQGDAESVLVKLIDELKRLPGKEHDPAWLAQCGEKRTQWMAFKQERYDNPVLMDPKWGEPLLTQPAAIKVAVDFADHHGCIKIFDAGDVQANGFQIVTDEKPGQTITDSGSSYMGFAVSSMLAFALKGNLDYPIAFTGDGSFMMNPQILIDAVQYGLKGMIILLDNRRMGAITSLQYAQYAEEFKTDDQVAVDYIKMAESIRGVKGFYGGHTVEELGAALQQAYKYDGLSVVHIPVYYGEEDMAGFGCFGDWNVGNWCQRVQRLKHTLGF</sequence>
<dbReference type="GO" id="GO:0000287">
    <property type="term" value="F:magnesium ion binding"/>
    <property type="evidence" value="ECO:0007669"/>
    <property type="project" value="InterPro"/>
</dbReference>
<dbReference type="GO" id="GO:0005948">
    <property type="term" value="C:acetolactate synthase complex"/>
    <property type="evidence" value="ECO:0007669"/>
    <property type="project" value="TreeGrafter"/>
</dbReference>
<keyword evidence="8" id="KW-1185">Reference proteome</keyword>
<evidence type="ECO:0000256" key="1">
    <source>
        <dbReference type="ARBA" id="ARBA00007812"/>
    </source>
</evidence>
<evidence type="ECO:0000259" key="5">
    <source>
        <dbReference type="Pfam" id="PF02775"/>
    </source>
</evidence>
<dbReference type="CDD" id="cd00568">
    <property type="entry name" value="TPP_enzymes"/>
    <property type="match status" value="1"/>
</dbReference>
<evidence type="ECO:0000313" key="7">
    <source>
        <dbReference type="EMBL" id="EDS10234.1"/>
    </source>
</evidence>
<dbReference type="InterPro" id="IPR029035">
    <property type="entry name" value="DHS-like_NAD/FAD-binding_dom"/>
</dbReference>
<dbReference type="PANTHER" id="PTHR18968">
    <property type="entry name" value="THIAMINE PYROPHOSPHATE ENZYMES"/>
    <property type="match status" value="1"/>
</dbReference>
<evidence type="ECO:0000256" key="3">
    <source>
        <dbReference type="RuleBase" id="RU362132"/>
    </source>
</evidence>
<dbReference type="eggNOG" id="COG0028">
    <property type="taxonomic scope" value="Bacteria"/>
</dbReference>
<dbReference type="GO" id="GO:0050660">
    <property type="term" value="F:flavin adenine dinucleotide binding"/>
    <property type="evidence" value="ECO:0007669"/>
    <property type="project" value="TreeGrafter"/>
</dbReference>
<dbReference type="Gene3D" id="3.40.50.1220">
    <property type="entry name" value="TPP-binding domain"/>
    <property type="match status" value="1"/>
</dbReference>
<comment type="similarity">
    <text evidence="1 3">Belongs to the TPP enzyme family.</text>
</comment>
<dbReference type="PANTHER" id="PTHR18968:SF9">
    <property type="entry name" value="3D-(3,5_4)-TRIHYDROXYCYCLOHEXANE-1,2-DIONE HYDROLASE"/>
    <property type="match status" value="1"/>
</dbReference>
<dbReference type="GO" id="GO:0030976">
    <property type="term" value="F:thiamine pyrophosphate binding"/>
    <property type="evidence" value="ECO:0007669"/>
    <property type="project" value="InterPro"/>
</dbReference>
<keyword evidence="2 3" id="KW-0786">Thiamine pyrophosphate</keyword>
<dbReference type="InterPro" id="IPR012000">
    <property type="entry name" value="Thiamin_PyroP_enz_cen_dom"/>
</dbReference>
<protein>
    <submittedName>
        <fullName evidence="7">Thiamine pyrophosphate enzyme, C-terminal TPP binding domain protein</fullName>
    </submittedName>
</protein>
<dbReference type="SUPFAM" id="SSF52518">
    <property type="entry name" value="Thiamin diphosphate-binding fold (THDP-binding)"/>
    <property type="match status" value="2"/>
</dbReference>
<dbReference type="Gene3D" id="3.40.50.970">
    <property type="match status" value="2"/>
</dbReference>
<dbReference type="Pfam" id="PF02775">
    <property type="entry name" value="TPP_enzyme_C"/>
    <property type="match status" value="1"/>
</dbReference>
<dbReference type="EMBL" id="ABGD02000024">
    <property type="protein sequence ID" value="EDS10234.1"/>
    <property type="molecule type" value="Genomic_DNA"/>
</dbReference>
<dbReference type="GO" id="GO:0009097">
    <property type="term" value="P:isoleucine biosynthetic process"/>
    <property type="evidence" value="ECO:0007669"/>
    <property type="project" value="TreeGrafter"/>
</dbReference>
<dbReference type="InterPro" id="IPR029061">
    <property type="entry name" value="THDP-binding"/>
</dbReference>
<dbReference type="HOGENOM" id="CLU_437356_0_0_9"/>
<comment type="caution">
    <text evidence="7">The sequence shown here is derived from an EMBL/GenBank/DDBJ whole genome shotgun (WGS) entry which is preliminary data.</text>
</comment>